<dbReference type="InterPro" id="IPR052915">
    <property type="entry name" value="RtcB-like"/>
</dbReference>
<dbReference type="InterPro" id="IPR001233">
    <property type="entry name" value="RtcB"/>
</dbReference>
<evidence type="ECO:0000256" key="7">
    <source>
        <dbReference type="ARBA" id="ARBA00023211"/>
    </source>
</evidence>
<accession>A0A7U0GBA3</accession>
<keyword evidence="7" id="KW-0464">Manganese</keyword>
<name>A0A7U0GBA3_9CAUD</name>
<evidence type="ECO:0000256" key="6">
    <source>
        <dbReference type="ARBA" id="ARBA00023134"/>
    </source>
</evidence>
<evidence type="ECO:0000313" key="9">
    <source>
        <dbReference type="EMBL" id="QQV92058.1"/>
    </source>
</evidence>
<proteinExistence type="predicted"/>
<organism evidence="9 10">
    <name type="scientific">Klebsiella phage vB_KpM_FBKp24</name>
    <dbReference type="NCBI Taxonomy" id="2801834"/>
    <lineage>
        <taxon>Viruses</taxon>
        <taxon>Duplodnaviria</taxon>
        <taxon>Heunggongvirae</taxon>
        <taxon>Uroviricota</taxon>
        <taxon>Caudoviricetes</taxon>
        <taxon>Chimalliviridae</taxon>
        <taxon>Maaswegvirus</taxon>
        <taxon>Maaswegvirus Kp24</taxon>
    </lineage>
</organism>
<dbReference type="GO" id="GO:0042245">
    <property type="term" value="P:RNA repair"/>
    <property type="evidence" value="ECO:0007669"/>
    <property type="project" value="TreeGrafter"/>
</dbReference>
<dbReference type="GO" id="GO:0170057">
    <property type="term" value="F:RNA ligase (GTP) activity"/>
    <property type="evidence" value="ECO:0007669"/>
    <property type="project" value="UniProtKB-EC"/>
</dbReference>
<dbReference type="SUPFAM" id="SSF103365">
    <property type="entry name" value="Hypothetical protein PH1602"/>
    <property type="match status" value="1"/>
</dbReference>
<comment type="cofactor">
    <cofactor evidence="1">
        <name>Mn(2+)</name>
        <dbReference type="ChEBI" id="CHEBI:29035"/>
    </cofactor>
</comment>
<evidence type="ECO:0000256" key="3">
    <source>
        <dbReference type="ARBA" id="ARBA00022598"/>
    </source>
</evidence>
<evidence type="ECO:0000256" key="8">
    <source>
        <dbReference type="ARBA" id="ARBA00047746"/>
    </source>
</evidence>
<dbReference type="Gene3D" id="3.90.1860.10">
    <property type="entry name" value="tRNA-splicing ligase RtcB"/>
    <property type="match status" value="1"/>
</dbReference>
<evidence type="ECO:0000256" key="5">
    <source>
        <dbReference type="ARBA" id="ARBA00022741"/>
    </source>
</evidence>
<dbReference type="PANTHER" id="PTHR43749:SF2">
    <property type="entry name" value="RNA-SPLICING LIGASE RTCB"/>
    <property type="match status" value="1"/>
</dbReference>
<keyword evidence="3 9" id="KW-0436">Ligase</keyword>
<evidence type="ECO:0000256" key="1">
    <source>
        <dbReference type="ARBA" id="ARBA00001936"/>
    </source>
</evidence>
<evidence type="ECO:0000256" key="4">
    <source>
        <dbReference type="ARBA" id="ARBA00022723"/>
    </source>
</evidence>
<evidence type="ECO:0000313" key="10">
    <source>
        <dbReference type="Proteomes" id="UP000596381"/>
    </source>
</evidence>
<dbReference type="GO" id="GO:0003909">
    <property type="term" value="F:DNA ligase activity"/>
    <property type="evidence" value="ECO:0007669"/>
    <property type="project" value="TreeGrafter"/>
</dbReference>
<gene>
    <name evidence="9" type="ORF">vBKpMFBKp24_230</name>
</gene>
<keyword evidence="4" id="KW-0479">Metal-binding</keyword>
<dbReference type="PANTHER" id="PTHR43749">
    <property type="entry name" value="RNA-SPLICING LIGASE RTCB"/>
    <property type="match status" value="1"/>
</dbReference>
<dbReference type="InterPro" id="IPR036025">
    <property type="entry name" value="RtcB-like_sf"/>
</dbReference>
<reference evidence="9 10" key="1">
    <citation type="submission" date="2020-12" db="EMBL/GenBank/DDBJ databases">
        <title>Genomic characterization of four novel bacteriophages infecting Klebsiella pneumoniae.</title>
        <authorList>
            <person name="Estrada Bonilla B."/>
            <person name="Costa A.R."/>
            <person name="van Rossum T."/>
            <person name="Hagedoorn S."/>
            <person name="Wallinga H."/>
            <person name="Xiao M."/>
            <person name="Song W."/>
            <person name="Haas P.-J."/>
            <person name="Nobrega F.L."/>
            <person name="Brouns S.J.J."/>
        </authorList>
    </citation>
    <scope>NUCLEOTIDE SEQUENCE [LARGE SCALE GENOMIC DNA]</scope>
</reference>
<keyword evidence="6" id="KW-0342">GTP-binding</keyword>
<dbReference type="Pfam" id="PF01139">
    <property type="entry name" value="RtcB"/>
    <property type="match status" value="1"/>
</dbReference>
<dbReference type="GO" id="GO:0006396">
    <property type="term" value="P:RNA processing"/>
    <property type="evidence" value="ECO:0007669"/>
    <property type="project" value="InterPro"/>
</dbReference>
<dbReference type="GO" id="GO:0005525">
    <property type="term" value="F:GTP binding"/>
    <property type="evidence" value="ECO:0007669"/>
    <property type="project" value="UniProtKB-KW"/>
</dbReference>
<dbReference type="EMBL" id="MW394391">
    <property type="protein sequence ID" value="QQV92058.1"/>
    <property type="molecule type" value="Genomic_DNA"/>
</dbReference>
<dbReference type="EC" id="6.5.1.8" evidence="2"/>
<evidence type="ECO:0000256" key="2">
    <source>
        <dbReference type="ARBA" id="ARBA00012726"/>
    </source>
</evidence>
<dbReference type="Proteomes" id="UP000596381">
    <property type="component" value="Segment"/>
</dbReference>
<protein>
    <recommendedName>
        <fullName evidence="2">3'-phosphate/5'-hydroxy nucleic acid ligase</fullName>
        <ecNumber evidence="2">6.5.1.8</ecNumber>
    </recommendedName>
</protein>
<sequence length="414" mass="45799">MSDSNIVFIKGDKVNIKSWTKFVPVEEQAEKQLHNLTTLPFIFKHIAVMPDVHWGMGATIGSVIATKGAIIPAALGVDIGCGLVGQQTSLKREDLPTDLSGIRSAIEQLIPHGRTDNGGPNDRGAWGNNDPQNLTLQLKAELVSLENRLKFITDKYPTLLRNANRFASHAGTLGSGNHFVELSLDQNDSLWIVIHSGSRGIGNAIGRFFIEKAKEEMARFFIHLVDDDLAYLPEGSVYYKDYLEAVQWAQDFAAVNRAIMLNATLIALHKVLQKPFENKVTAINCHHNYVALENHFDQNVLVTRKGAVRARTTDLAIIPGSMGAKTFVVRGKGNSESFCSCSHGAGRLMSRGEAKRVFTVEDQIRDTEGVECRKDKDVIDETPKAYKNIDDVMRSQDDLVEVLFTLKQIVCVKG</sequence>
<comment type="catalytic activity">
    <reaction evidence="8">
        <text>a 3'-end 3'-phospho-ribonucleotide-RNA + a 5'-end dephospho-ribonucleoside-RNA + GTP = a ribonucleotidyl-ribonucleotide-RNA + GMP + diphosphate</text>
        <dbReference type="Rhea" id="RHEA:68076"/>
        <dbReference type="Rhea" id="RHEA-COMP:10463"/>
        <dbReference type="Rhea" id="RHEA-COMP:13936"/>
        <dbReference type="Rhea" id="RHEA-COMP:17355"/>
        <dbReference type="ChEBI" id="CHEBI:33019"/>
        <dbReference type="ChEBI" id="CHEBI:37565"/>
        <dbReference type="ChEBI" id="CHEBI:58115"/>
        <dbReference type="ChEBI" id="CHEBI:83062"/>
        <dbReference type="ChEBI" id="CHEBI:138284"/>
        <dbReference type="ChEBI" id="CHEBI:173118"/>
        <dbReference type="EC" id="6.5.1.8"/>
    </reaction>
</comment>
<dbReference type="GO" id="GO:0006281">
    <property type="term" value="P:DNA repair"/>
    <property type="evidence" value="ECO:0007669"/>
    <property type="project" value="TreeGrafter"/>
</dbReference>
<keyword evidence="10" id="KW-1185">Reference proteome</keyword>
<dbReference type="GO" id="GO:0030145">
    <property type="term" value="F:manganese ion binding"/>
    <property type="evidence" value="ECO:0007669"/>
    <property type="project" value="TreeGrafter"/>
</dbReference>
<keyword evidence="5" id="KW-0547">Nucleotide-binding</keyword>